<reference evidence="3" key="1">
    <citation type="submission" date="2025-08" db="UniProtKB">
        <authorList>
            <consortium name="RefSeq"/>
        </authorList>
    </citation>
    <scope>IDENTIFICATION</scope>
</reference>
<dbReference type="KEGG" id="csyr:103250726"/>
<feature type="non-terminal residue" evidence="3">
    <location>
        <position position="121"/>
    </location>
</feature>
<evidence type="ECO:0000313" key="2">
    <source>
        <dbReference type="Proteomes" id="UP000189704"/>
    </source>
</evidence>
<gene>
    <name evidence="3" type="primary">LOC103250726</name>
</gene>
<dbReference type="InterPro" id="IPR000906">
    <property type="entry name" value="ZU5_dom"/>
</dbReference>
<dbReference type="PROSITE" id="PS51145">
    <property type="entry name" value="ZU5"/>
    <property type="match status" value="1"/>
</dbReference>
<dbReference type="OrthoDB" id="676979at2759"/>
<feature type="domain" description="ZU5" evidence="1">
    <location>
        <begin position="9"/>
        <end position="121"/>
    </location>
</feature>
<keyword evidence="2" id="KW-1185">Reference proteome</keyword>
<dbReference type="FunFam" id="2.60.220.30:FF:000010">
    <property type="entry name" value="p53-induced death domain-containing protein 1 isoform X2"/>
    <property type="match status" value="1"/>
</dbReference>
<dbReference type="Gene3D" id="2.60.220.30">
    <property type="match status" value="1"/>
</dbReference>
<dbReference type="Proteomes" id="UP000189704">
    <property type="component" value="Unplaced"/>
</dbReference>
<evidence type="ECO:0000313" key="3">
    <source>
        <dbReference type="RefSeq" id="XP_008047509.1"/>
    </source>
</evidence>
<protein>
    <submittedName>
        <fullName evidence="3">P53-induced death domain-containing protein 1-like</fullName>
    </submittedName>
</protein>
<dbReference type="AlphaFoldDB" id="A0A1U7SI28"/>
<organism evidence="2 3">
    <name type="scientific">Carlito syrichta</name>
    <name type="common">Philippine tarsier</name>
    <name type="synonym">Tarsius syrichta</name>
    <dbReference type="NCBI Taxonomy" id="1868482"/>
    <lineage>
        <taxon>Eukaryota</taxon>
        <taxon>Metazoa</taxon>
        <taxon>Chordata</taxon>
        <taxon>Craniata</taxon>
        <taxon>Vertebrata</taxon>
        <taxon>Euteleostomi</taxon>
        <taxon>Mammalia</taxon>
        <taxon>Eutheria</taxon>
        <taxon>Euarchontoglires</taxon>
        <taxon>Primates</taxon>
        <taxon>Haplorrhini</taxon>
        <taxon>Tarsiiformes</taxon>
        <taxon>Tarsiidae</taxon>
        <taxon>Carlito</taxon>
    </lineage>
</organism>
<dbReference type="Pfam" id="PF00791">
    <property type="entry name" value="ZU5"/>
    <property type="match status" value="1"/>
</dbReference>
<dbReference type="RefSeq" id="XP_008047509.1">
    <property type="nucleotide sequence ID" value="XM_008049318.1"/>
</dbReference>
<proteinExistence type="predicted"/>
<dbReference type="SMART" id="SM00218">
    <property type="entry name" value="ZU5"/>
    <property type="match status" value="1"/>
</dbReference>
<sequence length="121" mass="13615">MPQLLLTSELDSFPVTPRGCSVTLACGIRLQFPAGATTVPITVHYRLLPPEPSLVPLGPHDSLLSRVLELQPHGVAFQQDVGLWLRFVPPRARRCREVVVRARSDDRWGDLDTRLEEEQPR</sequence>
<name>A0A1U7SI28_CARSF</name>
<evidence type="ECO:0000259" key="1">
    <source>
        <dbReference type="PROSITE" id="PS51145"/>
    </source>
</evidence>
<accession>A0A1U7SI28</accession>
<dbReference type="GeneID" id="103250726"/>